<dbReference type="Pfam" id="PF10947">
    <property type="entry name" value="DUF2628"/>
    <property type="match status" value="1"/>
</dbReference>
<reference evidence="3 4" key="1">
    <citation type="submission" date="2021-04" db="EMBL/GenBank/DDBJ databases">
        <authorList>
            <person name="Ivanova A."/>
        </authorList>
    </citation>
    <scope>NUCLEOTIDE SEQUENCE [LARGE SCALE GENOMIC DNA]</scope>
    <source>
        <strain evidence="3 4">G18</strain>
    </source>
</reference>
<proteinExistence type="predicted"/>
<keyword evidence="2" id="KW-0472">Membrane</keyword>
<feature type="region of interest" description="Disordered" evidence="1">
    <location>
        <begin position="1"/>
        <end position="24"/>
    </location>
</feature>
<dbReference type="InterPro" id="IPR024399">
    <property type="entry name" value="DUF2628"/>
</dbReference>
<feature type="compositionally biased region" description="Pro residues" evidence="1">
    <location>
        <begin position="1"/>
        <end position="12"/>
    </location>
</feature>
<organism evidence="3 4">
    <name type="scientific">Gemmata palustris</name>
    <dbReference type="NCBI Taxonomy" id="2822762"/>
    <lineage>
        <taxon>Bacteria</taxon>
        <taxon>Pseudomonadati</taxon>
        <taxon>Planctomycetota</taxon>
        <taxon>Planctomycetia</taxon>
        <taxon>Gemmatales</taxon>
        <taxon>Gemmataceae</taxon>
        <taxon>Gemmata</taxon>
    </lineage>
</organism>
<feature type="transmembrane region" description="Helical" evidence="2">
    <location>
        <begin position="165"/>
        <end position="185"/>
    </location>
</feature>
<dbReference type="EMBL" id="JAGKQQ010000001">
    <property type="protein sequence ID" value="MBP3955020.1"/>
    <property type="molecule type" value="Genomic_DNA"/>
</dbReference>
<feature type="transmembrane region" description="Helical" evidence="2">
    <location>
        <begin position="81"/>
        <end position="105"/>
    </location>
</feature>
<gene>
    <name evidence="3" type="ORF">J8F10_06960</name>
</gene>
<evidence type="ECO:0000256" key="1">
    <source>
        <dbReference type="SAM" id="MobiDB-lite"/>
    </source>
</evidence>
<sequence>MYLPVPPRPDPGAEPEGESAPRPIAADEEEDLRAVVGPNAAFYLASWRKLSKRPDSGTGFNRAAFVLSYAWLGYRRMYRRAFVLFAIILAEVTLEEVVFCGLLGWPAPPPLLTPVVGFTVAVVCGARANRWYLAHVRQVIAEVRNGHPHRPGDRAALADRGGTDFAGALGVVALCFMAAFLIGTIRMAPRVVFIAG</sequence>
<dbReference type="RefSeq" id="WP_210653122.1">
    <property type="nucleotide sequence ID" value="NZ_JAGKQQ010000001.1"/>
</dbReference>
<name>A0ABS5BMW9_9BACT</name>
<comment type="caution">
    <text evidence="3">The sequence shown here is derived from an EMBL/GenBank/DDBJ whole genome shotgun (WGS) entry which is preliminary data.</text>
</comment>
<keyword evidence="2" id="KW-0812">Transmembrane</keyword>
<keyword evidence="2" id="KW-1133">Transmembrane helix</keyword>
<accession>A0ABS5BMW9</accession>
<protein>
    <submittedName>
        <fullName evidence="3">DUF2628 domain-containing protein</fullName>
    </submittedName>
</protein>
<evidence type="ECO:0000256" key="2">
    <source>
        <dbReference type="SAM" id="Phobius"/>
    </source>
</evidence>
<dbReference type="Proteomes" id="UP000676565">
    <property type="component" value="Unassembled WGS sequence"/>
</dbReference>
<keyword evidence="4" id="KW-1185">Reference proteome</keyword>
<evidence type="ECO:0000313" key="3">
    <source>
        <dbReference type="EMBL" id="MBP3955020.1"/>
    </source>
</evidence>
<evidence type="ECO:0000313" key="4">
    <source>
        <dbReference type="Proteomes" id="UP000676565"/>
    </source>
</evidence>